<dbReference type="OrthoDB" id="9811352at2"/>
<feature type="transmembrane region" description="Helical" evidence="6">
    <location>
        <begin position="171"/>
        <end position="195"/>
    </location>
</feature>
<keyword evidence="3 6" id="KW-0812">Transmembrane</keyword>
<dbReference type="RefSeq" id="WP_085196410.1">
    <property type="nucleotide sequence ID" value="NZ_JACKVI010000010.1"/>
</dbReference>
<dbReference type="PROSITE" id="PS51352">
    <property type="entry name" value="THIOREDOXIN_2"/>
    <property type="match status" value="1"/>
</dbReference>
<dbReference type="GO" id="GO:0017004">
    <property type="term" value="P:cytochrome complex assembly"/>
    <property type="evidence" value="ECO:0007669"/>
    <property type="project" value="InterPro"/>
</dbReference>
<dbReference type="CDD" id="cd03012">
    <property type="entry name" value="TlpA_like_DipZ_like"/>
    <property type="match status" value="1"/>
</dbReference>
<keyword evidence="4 6" id="KW-1133">Transmembrane helix</keyword>
<feature type="transmembrane region" description="Helical" evidence="6">
    <location>
        <begin position="216"/>
        <end position="237"/>
    </location>
</feature>
<dbReference type="InterPro" id="IPR003834">
    <property type="entry name" value="Cyt_c_assmbl_TM_dom"/>
</dbReference>
<dbReference type="GO" id="GO:0016491">
    <property type="term" value="F:oxidoreductase activity"/>
    <property type="evidence" value="ECO:0007669"/>
    <property type="project" value="InterPro"/>
</dbReference>
<dbReference type="Proteomes" id="UP000194000">
    <property type="component" value="Unassembled WGS sequence"/>
</dbReference>
<evidence type="ECO:0000256" key="3">
    <source>
        <dbReference type="ARBA" id="ARBA00022692"/>
    </source>
</evidence>
<dbReference type="Gene3D" id="2.60.120.260">
    <property type="entry name" value="Galactose-binding domain-like"/>
    <property type="match status" value="1"/>
</dbReference>
<dbReference type="Pfam" id="PF00578">
    <property type="entry name" value="AhpC-TSA"/>
    <property type="match status" value="1"/>
</dbReference>
<evidence type="ECO:0000256" key="6">
    <source>
        <dbReference type="SAM" id="Phobius"/>
    </source>
</evidence>
<feature type="transmembrane region" description="Helical" evidence="6">
    <location>
        <begin position="69"/>
        <end position="91"/>
    </location>
</feature>
<keyword evidence="5 6" id="KW-0472">Membrane</keyword>
<dbReference type="SUPFAM" id="SSF52833">
    <property type="entry name" value="Thioredoxin-like"/>
    <property type="match status" value="1"/>
</dbReference>
<sequence length="584" mass="62170">MFTLALIGLIGGLVTGVSPCILPVLPVIFFSGAQSTDQTPVAPAESGGGVAVAAKPGRALADTLRPYRVIGGLVCSFTLVTLVGSAALSLLHLPQDAIRWVALVALVAIGLGLIFPRFEQLLERPFSRLPQRQVGAGKSGFGLGLALGVLYVPCAGPVLAAIVVAGATASIGPGTIVLTCAFALGAALPLLLFALAGQRVAERVSAFRRRQREIRIAAGIVTILLAVALVFNVPAALQRAIPDYTSSLQNKLGDDEQIRQKLNLGGIVNGQNAQLSNCTNAAAQLENCGPAPDLKGITAWLNTPAGKPIDVHSLRGKVVLIDFWAYSCINCQRAVPHVEGWYQAYERSGFQVIGVHTPEYAFEKVTDNVKKGAADLHITYPVALDNGYSTWTNYRNRYWPAEYLIDATGTVRHITFGEGDYKGTETLIRQLLVNAKPGIKLPPRVDAPDRTPRLELTPETYFGVGKMVNFGGGGVYDEGTTTFAFPPSLPNDSFALQGSWKLDYQGATAQSNASVIELNYRAKDVYLVVGGTGNLTIMRDGKSSTLPIGGPPTSRRIVAGKDVVRDTLQVRPSRGLTVYSFTYG</sequence>
<keyword evidence="9" id="KW-1185">Reference proteome</keyword>
<comment type="caution">
    <text evidence="8">The sequence shown here is derived from an EMBL/GenBank/DDBJ whole genome shotgun (WGS) entry which is preliminary data.</text>
</comment>
<feature type="transmembrane region" description="Helical" evidence="6">
    <location>
        <begin position="139"/>
        <end position="165"/>
    </location>
</feature>
<evidence type="ECO:0000256" key="2">
    <source>
        <dbReference type="ARBA" id="ARBA00022475"/>
    </source>
</evidence>
<dbReference type="InterPro" id="IPR041017">
    <property type="entry name" value="Thioredoxin_10"/>
</dbReference>
<dbReference type="InterPro" id="IPR050553">
    <property type="entry name" value="Thioredoxin_ResA/DsbE_sf"/>
</dbReference>
<evidence type="ECO:0000313" key="8">
    <source>
        <dbReference type="EMBL" id="ORV61271.1"/>
    </source>
</evidence>
<name>A0A1X1UWZ2_9MYCO</name>
<gene>
    <name evidence="8" type="ORF">AWC06_12975</name>
</gene>
<dbReference type="InterPro" id="IPR036249">
    <property type="entry name" value="Thioredoxin-like_sf"/>
</dbReference>
<accession>A0A1X1UWZ2</accession>
<feature type="transmembrane region" description="Helical" evidence="6">
    <location>
        <begin position="97"/>
        <end position="118"/>
    </location>
</feature>
<dbReference type="PANTHER" id="PTHR42852">
    <property type="entry name" value="THIOL:DISULFIDE INTERCHANGE PROTEIN DSBE"/>
    <property type="match status" value="1"/>
</dbReference>
<dbReference type="Gene3D" id="3.40.30.10">
    <property type="entry name" value="Glutaredoxin"/>
    <property type="match status" value="1"/>
</dbReference>
<evidence type="ECO:0000256" key="1">
    <source>
        <dbReference type="ARBA" id="ARBA00004651"/>
    </source>
</evidence>
<dbReference type="Pfam" id="PF02683">
    <property type="entry name" value="DsbD_TM"/>
    <property type="match status" value="1"/>
</dbReference>
<evidence type="ECO:0000256" key="4">
    <source>
        <dbReference type="ARBA" id="ARBA00022989"/>
    </source>
</evidence>
<evidence type="ECO:0000313" key="9">
    <source>
        <dbReference type="Proteomes" id="UP000194000"/>
    </source>
</evidence>
<dbReference type="InterPro" id="IPR000866">
    <property type="entry name" value="AhpC/TSA"/>
</dbReference>
<keyword evidence="2" id="KW-1003">Cell membrane</keyword>
<dbReference type="AlphaFoldDB" id="A0A1X1UWZ2"/>
<feature type="transmembrane region" description="Helical" evidence="6">
    <location>
        <begin position="6"/>
        <end position="30"/>
    </location>
</feature>
<dbReference type="STRING" id="1260918.AWC06_12975"/>
<evidence type="ECO:0000256" key="5">
    <source>
        <dbReference type="ARBA" id="ARBA00023136"/>
    </source>
</evidence>
<protein>
    <submittedName>
        <fullName evidence="8">Thiol:disulfide interchange protein</fullName>
    </submittedName>
</protein>
<evidence type="ECO:0000259" key="7">
    <source>
        <dbReference type="PROSITE" id="PS51352"/>
    </source>
</evidence>
<dbReference type="GO" id="GO:0005886">
    <property type="term" value="C:plasma membrane"/>
    <property type="evidence" value="ECO:0007669"/>
    <property type="project" value="UniProtKB-SubCell"/>
</dbReference>
<organism evidence="8 9">
    <name type="scientific">Mycobacterium fragae</name>
    <dbReference type="NCBI Taxonomy" id="1260918"/>
    <lineage>
        <taxon>Bacteria</taxon>
        <taxon>Bacillati</taxon>
        <taxon>Actinomycetota</taxon>
        <taxon>Actinomycetes</taxon>
        <taxon>Mycobacteriales</taxon>
        <taxon>Mycobacteriaceae</taxon>
        <taxon>Mycobacterium</taxon>
    </lineage>
</organism>
<proteinExistence type="predicted"/>
<dbReference type="Pfam" id="PF17991">
    <property type="entry name" value="Thioredoxin_10"/>
    <property type="match status" value="1"/>
</dbReference>
<dbReference type="InterPro" id="IPR013766">
    <property type="entry name" value="Thioredoxin_domain"/>
</dbReference>
<dbReference type="EMBL" id="LQOW01000016">
    <property type="protein sequence ID" value="ORV61271.1"/>
    <property type="molecule type" value="Genomic_DNA"/>
</dbReference>
<reference evidence="8 9" key="1">
    <citation type="submission" date="2016-01" db="EMBL/GenBank/DDBJ databases">
        <title>The new phylogeny of the genus Mycobacterium.</title>
        <authorList>
            <person name="Tarcisio F."/>
            <person name="Conor M."/>
            <person name="Antonella G."/>
            <person name="Elisabetta G."/>
            <person name="Giulia F.S."/>
            <person name="Sara T."/>
            <person name="Anna F."/>
            <person name="Clotilde B."/>
            <person name="Roberto B."/>
            <person name="Veronica D.S."/>
            <person name="Fabio R."/>
            <person name="Monica P."/>
            <person name="Olivier J."/>
            <person name="Enrico T."/>
            <person name="Nicola S."/>
        </authorList>
    </citation>
    <scope>NUCLEOTIDE SEQUENCE [LARGE SCALE GENOMIC DNA]</scope>
    <source>
        <strain evidence="8 9">DSM 45731</strain>
    </source>
</reference>
<feature type="domain" description="Thioredoxin" evidence="7">
    <location>
        <begin position="285"/>
        <end position="433"/>
    </location>
</feature>
<dbReference type="GO" id="GO:0016209">
    <property type="term" value="F:antioxidant activity"/>
    <property type="evidence" value="ECO:0007669"/>
    <property type="project" value="InterPro"/>
</dbReference>
<dbReference type="PANTHER" id="PTHR42852:SF13">
    <property type="entry name" value="PROTEIN DIPZ"/>
    <property type="match status" value="1"/>
</dbReference>
<comment type="subcellular location">
    <subcellularLocation>
        <location evidence="1">Cell membrane</location>
        <topology evidence="1">Multi-pass membrane protein</topology>
    </subcellularLocation>
</comment>